<dbReference type="SFLD" id="SFLDG00180">
    <property type="entry name" value="muconate_cycloisomerase"/>
    <property type="match status" value="1"/>
</dbReference>
<dbReference type="InterPro" id="IPR036849">
    <property type="entry name" value="Enolase-like_C_sf"/>
</dbReference>
<keyword evidence="3 6" id="KW-0460">Magnesium</keyword>
<dbReference type="InterPro" id="IPR013342">
    <property type="entry name" value="Mandelate_racemase_C"/>
</dbReference>
<keyword evidence="2 6" id="KW-0479">Metal-binding</keyword>
<organism evidence="9 10">
    <name type="scientific">Anaerosphaera multitolerans</name>
    <dbReference type="NCBI Taxonomy" id="2487351"/>
    <lineage>
        <taxon>Bacteria</taxon>
        <taxon>Bacillati</taxon>
        <taxon>Bacillota</taxon>
        <taxon>Tissierellia</taxon>
        <taxon>Tissierellales</taxon>
        <taxon>Peptoniphilaceae</taxon>
        <taxon>Anaerosphaera</taxon>
    </lineage>
</organism>
<accession>A0A437S5U4</accession>
<dbReference type="InterPro" id="IPR029065">
    <property type="entry name" value="Enolase_C-like"/>
</dbReference>
<comment type="caution">
    <text evidence="9">The sequence shown here is derived from an EMBL/GenBank/DDBJ whole genome shotgun (WGS) entry which is preliminary data.</text>
</comment>
<dbReference type="OrthoDB" id="9775391at2"/>
<evidence type="ECO:0000313" key="9">
    <source>
        <dbReference type="EMBL" id="RVU54403.1"/>
    </source>
</evidence>
<protein>
    <recommendedName>
        <fullName evidence="7">Dipeptide epimerase</fullName>
        <ecNumber evidence="7">5.1.1.-</ecNumber>
    </recommendedName>
</protein>
<dbReference type="Pfam" id="PF02746">
    <property type="entry name" value="MR_MLE_N"/>
    <property type="match status" value="1"/>
</dbReference>
<sequence>MIITDLKWREMEPVSKVKFKIALRENAKTSSLLLKIETDEGISGYGEASPFEPVTGDNIEDIKAFFEKIKPELIGKNPLAIEKIHRIMNRFIVGKTAGKAAIDFALYDILGKKTGMPLYMLLGGNSNTVQSDMTIGIDTPDEMAKLAKKYVNEGFNILKIKVGLNYEEDLEAIRKIREAVGDKISIRLDANQGYDKKQTINVMREMEKYSVEEIEQPIPCWDFDGMKFIKDRITQELMMDESVHSPNDAHRAVKEEACDVINIKLMKAGGIFPALQINAVAQAAGIKCMIGCMSETRVGIAAGAALAAAKKNIVYADLDSYRMIEELEYVSGGYTQEGDIITLTEKPGLGLEIDF</sequence>
<dbReference type="SFLD" id="SFLDS00001">
    <property type="entry name" value="Enolase"/>
    <property type="match status" value="1"/>
</dbReference>
<dbReference type="RefSeq" id="WP_127724786.1">
    <property type="nucleotide sequence ID" value="NZ_RLIH01000010.1"/>
</dbReference>
<reference evidence="9 10" key="1">
    <citation type="submission" date="2018-11" db="EMBL/GenBank/DDBJ databases">
        <title>Genome sequencing and assembly of Anaerosphaera sp. nov., GS7-6-2.</title>
        <authorList>
            <person name="Rettenmaier R."/>
            <person name="Liebl W."/>
            <person name="Zverlov V."/>
        </authorList>
    </citation>
    <scope>NUCLEOTIDE SEQUENCE [LARGE SCALE GENOMIC DNA]</scope>
    <source>
        <strain evidence="9 10">GS7-6-2</strain>
    </source>
</reference>
<name>A0A437S5U4_9FIRM</name>
<dbReference type="GO" id="GO:0006518">
    <property type="term" value="P:peptide metabolic process"/>
    <property type="evidence" value="ECO:0007669"/>
    <property type="project" value="UniProtKB-ARBA"/>
</dbReference>
<dbReference type="InterPro" id="IPR013341">
    <property type="entry name" value="Mandelate_racemase_N_dom"/>
</dbReference>
<comment type="similarity">
    <text evidence="1 7">Belongs to the mandelate racemase/muconate lactonizing enzyme family.</text>
</comment>
<evidence type="ECO:0000256" key="2">
    <source>
        <dbReference type="ARBA" id="ARBA00022723"/>
    </source>
</evidence>
<evidence type="ECO:0000256" key="3">
    <source>
        <dbReference type="ARBA" id="ARBA00022842"/>
    </source>
</evidence>
<feature type="binding site" evidence="6">
    <location>
        <position position="240"/>
    </location>
    <ligand>
        <name>Mg(2+)</name>
        <dbReference type="ChEBI" id="CHEBI:18420"/>
    </ligand>
</feature>
<dbReference type="InterPro" id="IPR029017">
    <property type="entry name" value="Enolase-like_N"/>
</dbReference>
<keyword evidence="10" id="KW-1185">Reference proteome</keyword>
<dbReference type="EMBL" id="RLIH01000010">
    <property type="protein sequence ID" value="RVU54403.1"/>
    <property type="molecule type" value="Genomic_DNA"/>
</dbReference>
<dbReference type="FunFam" id="3.30.390.10:FF:000009">
    <property type="entry name" value="Hydrophobic dipeptide epimerase"/>
    <property type="match status" value="1"/>
</dbReference>
<evidence type="ECO:0000256" key="5">
    <source>
        <dbReference type="PIRSR" id="PIRSR634603-1"/>
    </source>
</evidence>
<dbReference type="InterPro" id="IPR034603">
    <property type="entry name" value="Dipeptide_epimerase"/>
</dbReference>
<dbReference type="GO" id="GO:0016855">
    <property type="term" value="F:racemase and epimerase activity, acting on amino acids and derivatives"/>
    <property type="evidence" value="ECO:0007669"/>
    <property type="project" value="UniProtKB-UniRule"/>
</dbReference>
<gene>
    <name evidence="9" type="ORF">EF514_07350</name>
</gene>
<dbReference type="Proteomes" id="UP000288812">
    <property type="component" value="Unassembled WGS sequence"/>
</dbReference>
<dbReference type="SFLD" id="SFLDF00009">
    <property type="entry name" value="o-succinylbenzoate_synthase"/>
    <property type="match status" value="1"/>
</dbReference>
<comment type="cofactor">
    <cofactor evidence="6 7">
        <name>Mg(2+)</name>
        <dbReference type="ChEBI" id="CHEBI:18420"/>
    </cofactor>
    <text evidence="6 7">Binds 1 Mg(2+) ion per subunit.</text>
</comment>
<dbReference type="SUPFAM" id="SSF51604">
    <property type="entry name" value="Enolase C-terminal domain-like"/>
    <property type="match status" value="1"/>
</dbReference>
<feature type="active site" description="Proton acceptor; specific for (S)-substrate epimerization" evidence="5">
    <location>
        <position position="264"/>
    </location>
</feature>
<feature type="active site" description="Proton acceptor; specific for (R)-substrate epimerization" evidence="5">
    <location>
        <position position="161"/>
    </location>
</feature>
<dbReference type="EC" id="5.1.1.-" evidence="7"/>
<dbReference type="SMART" id="SM00922">
    <property type="entry name" value="MR_MLE"/>
    <property type="match status" value="1"/>
</dbReference>
<evidence type="ECO:0000256" key="1">
    <source>
        <dbReference type="ARBA" id="ARBA00008031"/>
    </source>
</evidence>
<dbReference type="Gene3D" id="3.30.390.10">
    <property type="entry name" value="Enolase-like, N-terminal domain"/>
    <property type="match status" value="1"/>
</dbReference>
<evidence type="ECO:0000256" key="7">
    <source>
        <dbReference type="RuleBase" id="RU366006"/>
    </source>
</evidence>
<dbReference type="AlphaFoldDB" id="A0A437S5U4"/>
<dbReference type="Pfam" id="PF13378">
    <property type="entry name" value="MR_MLE_C"/>
    <property type="match status" value="1"/>
</dbReference>
<dbReference type="SUPFAM" id="SSF54826">
    <property type="entry name" value="Enolase N-terminal domain-like"/>
    <property type="match status" value="1"/>
</dbReference>
<dbReference type="PANTHER" id="PTHR48073">
    <property type="entry name" value="O-SUCCINYLBENZOATE SYNTHASE-RELATED"/>
    <property type="match status" value="1"/>
</dbReference>
<evidence type="ECO:0000256" key="6">
    <source>
        <dbReference type="PIRSR" id="PIRSR634603-3"/>
    </source>
</evidence>
<dbReference type="PANTHER" id="PTHR48073:SF2">
    <property type="entry name" value="O-SUCCINYLBENZOATE SYNTHASE"/>
    <property type="match status" value="1"/>
</dbReference>
<keyword evidence="4 7" id="KW-0413">Isomerase</keyword>
<evidence type="ECO:0000313" key="10">
    <source>
        <dbReference type="Proteomes" id="UP000288812"/>
    </source>
</evidence>
<evidence type="ECO:0000259" key="8">
    <source>
        <dbReference type="SMART" id="SM00922"/>
    </source>
</evidence>
<evidence type="ECO:0000256" key="4">
    <source>
        <dbReference type="ARBA" id="ARBA00023235"/>
    </source>
</evidence>
<feature type="domain" description="Mandelate racemase/muconate lactonizing enzyme C-terminal" evidence="8">
    <location>
        <begin position="140"/>
        <end position="236"/>
    </location>
</feature>
<dbReference type="Gene3D" id="3.20.20.120">
    <property type="entry name" value="Enolase-like C-terminal domain"/>
    <property type="match status" value="1"/>
</dbReference>
<dbReference type="CDD" id="cd03319">
    <property type="entry name" value="L-Ala-DL-Glu_epimerase"/>
    <property type="match status" value="1"/>
</dbReference>
<dbReference type="GO" id="GO:0000287">
    <property type="term" value="F:magnesium ion binding"/>
    <property type="evidence" value="ECO:0007669"/>
    <property type="project" value="UniProtKB-ARBA"/>
</dbReference>
<proteinExistence type="inferred from homology"/>
<feature type="binding site" evidence="6">
    <location>
        <position position="189"/>
    </location>
    <ligand>
        <name>Mg(2+)</name>
        <dbReference type="ChEBI" id="CHEBI:18420"/>
    </ligand>
</feature>
<feature type="binding site" evidence="6">
    <location>
        <position position="215"/>
    </location>
    <ligand>
        <name>Mg(2+)</name>
        <dbReference type="ChEBI" id="CHEBI:18420"/>
    </ligand>
</feature>